<evidence type="ECO:0000313" key="4">
    <source>
        <dbReference type="Proteomes" id="UP000231960"/>
    </source>
</evidence>
<dbReference type="InterPro" id="IPR052928">
    <property type="entry name" value="Desiccation-related_membrane"/>
</dbReference>
<dbReference type="PANTHER" id="PTHR35792:SF2">
    <property type="entry name" value="GENERAL STRESS PROTEIN"/>
    <property type="match status" value="1"/>
</dbReference>
<comment type="caution">
    <text evidence="3">The sequence shown here is derived from an EMBL/GenBank/DDBJ whole genome shotgun (WGS) entry which is preliminary data.</text>
</comment>
<evidence type="ECO:0008006" key="5">
    <source>
        <dbReference type="Google" id="ProtNLM"/>
    </source>
</evidence>
<keyword evidence="2" id="KW-1133">Transmembrane helix</keyword>
<reference evidence="3 4" key="1">
    <citation type="submission" date="2017-06" db="EMBL/GenBank/DDBJ databases">
        <title>Description of Avrilella dinanensis gen. nov. sp. nov.</title>
        <authorList>
            <person name="Leyer C."/>
            <person name="Sassi M."/>
            <person name="Minet J."/>
            <person name="Kayal S."/>
            <person name="Cattoir V."/>
        </authorList>
    </citation>
    <scope>NUCLEOTIDE SEQUENCE [LARGE SCALE GENOMIC DNA]</scope>
    <source>
        <strain evidence="3 4">UR159</strain>
    </source>
</reference>
<keyword evidence="4" id="KW-1185">Reference proteome</keyword>
<evidence type="ECO:0000256" key="2">
    <source>
        <dbReference type="SAM" id="Phobius"/>
    </source>
</evidence>
<keyword evidence="1" id="KW-0175">Coiled coil</keyword>
<evidence type="ECO:0000256" key="1">
    <source>
        <dbReference type="SAM" id="Coils"/>
    </source>
</evidence>
<gene>
    <name evidence="3" type="ORF">CDL10_01250</name>
</gene>
<organism evidence="3 4">
    <name type="scientific">Avrilella dinanensis</name>
    <dbReference type="NCBI Taxonomy" id="2008672"/>
    <lineage>
        <taxon>Bacteria</taxon>
        <taxon>Pseudomonadati</taxon>
        <taxon>Bacteroidota</taxon>
        <taxon>Flavobacteriia</taxon>
        <taxon>Flavobacteriales</taxon>
        <taxon>Flavobacteriaceae</taxon>
        <taxon>Avrilella</taxon>
    </lineage>
</organism>
<proteinExistence type="predicted"/>
<dbReference type="Pfam" id="PF12732">
    <property type="entry name" value="YtxH"/>
    <property type="match status" value="1"/>
</dbReference>
<evidence type="ECO:0000313" key="3">
    <source>
        <dbReference type="EMBL" id="PJR03274.1"/>
    </source>
</evidence>
<keyword evidence="2" id="KW-0472">Membrane</keyword>
<feature type="transmembrane region" description="Helical" evidence="2">
    <location>
        <begin position="6"/>
        <end position="26"/>
    </location>
</feature>
<feature type="coiled-coil region" evidence="1">
    <location>
        <begin position="45"/>
        <end position="113"/>
    </location>
</feature>
<dbReference type="RefSeq" id="WP_100676842.1">
    <property type="nucleotide sequence ID" value="NZ_NIPO01000001.1"/>
</dbReference>
<keyword evidence="2" id="KW-0812">Transmembrane</keyword>
<accession>A0A2M9R331</accession>
<dbReference type="EMBL" id="NIPO01000001">
    <property type="protein sequence ID" value="PJR03274.1"/>
    <property type="molecule type" value="Genomic_DNA"/>
</dbReference>
<dbReference type="PANTHER" id="PTHR35792">
    <property type="entry name" value="GENERAL STRESS PROTEIN"/>
    <property type="match status" value="1"/>
</dbReference>
<dbReference type="AlphaFoldDB" id="A0A2M9R331"/>
<dbReference type="SUPFAM" id="SSF58113">
    <property type="entry name" value="Apolipoprotein A-I"/>
    <property type="match status" value="1"/>
</dbReference>
<protein>
    <recommendedName>
        <fullName evidence="5">Gas vesicle protein</fullName>
    </recommendedName>
</protein>
<name>A0A2M9R331_9FLAO</name>
<dbReference type="Gene3D" id="1.20.120.20">
    <property type="entry name" value="Apolipoprotein"/>
    <property type="match status" value="1"/>
</dbReference>
<dbReference type="InterPro" id="IPR024623">
    <property type="entry name" value="YtxH"/>
</dbReference>
<sequence>MSKTGNTLVAILAGAAVGAVAGILMAPEKGEETRKRIGKGFKDGTDELNRKFDDLKTQVKSALNTNKRDFESTISALVDSAEDKSEDIINALENKLKDLKKKASDAAAEVKKQTK</sequence>
<dbReference type="OrthoDB" id="598035at2"/>
<dbReference type="Proteomes" id="UP000231960">
    <property type="component" value="Unassembled WGS sequence"/>
</dbReference>